<evidence type="ECO:0000256" key="6">
    <source>
        <dbReference type="SAM" id="Phobius"/>
    </source>
</evidence>
<evidence type="ECO:0000313" key="8">
    <source>
        <dbReference type="EMBL" id="KAK8862533.1"/>
    </source>
</evidence>
<keyword evidence="4 6" id="KW-0472">Membrane</keyword>
<comment type="similarity">
    <text evidence="5">Belongs to the SAT4 family.</text>
</comment>
<evidence type="ECO:0000256" key="5">
    <source>
        <dbReference type="ARBA" id="ARBA00038359"/>
    </source>
</evidence>
<name>A0ABR2IG23_9PEZI</name>
<evidence type="ECO:0000256" key="2">
    <source>
        <dbReference type="ARBA" id="ARBA00022692"/>
    </source>
</evidence>
<protein>
    <submittedName>
        <fullName evidence="8">CFEM domain-containing protein</fullName>
    </submittedName>
</protein>
<evidence type="ECO:0000313" key="9">
    <source>
        <dbReference type="Proteomes" id="UP001390339"/>
    </source>
</evidence>
<keyword evidence="3 6" id="KW-1133">Transmembrane helix</keyword>
<evidence type="ECO:0000256" key="3">
    <source>
        <dbReference type="ARBA" id="ARBA00022989"/>
    </source>
</evidence>
<dbReference type="Proteomes" id="UP001390339">
    <property type="component" value="Unassembled WGS sequence"/>
</dbReference>
<feature type="transmembrane region" description="Helical" evidence="6">
    <location>
        <begin position="175"/>
        <end position="199"/>
    </location>
</feature>
<reference evidence="8 9" key="1">
    <citation type="journal article" date="2024" name="IMA Fungus">
        <title>Apiospora arundinis, a panoply of carbohydrate-active enzymes and secondary metabolites.</title>
        <authorList>
            <person name="Sorensen T."/>
            <person name="Petersen C."/>
            <person name="Muurmann A.T."/>
            <person name="Christiansen J.V."/>
            <person name="Brundto M.L."/>
            <person name="Overgaard C.K."/>
            <person name="Boysen A.T."/>
            <person name="Wollenberg R.D."/>
            <person name="Larsen T.O."/>
            <person name="Sorensen J.L."/>
            <person name="Nielsen K.L."/>
            <person name="Sondergaard T.E."/>
        </authorList>
    </citation>
    <scope>NUCLEOTIDE SEQUENCE [LARGE SCALE GENOMIC DNA]</scope>
    <source>
        <strain evidence="8 9">AAU 773</strain>
    </source>
</reference>
<evidence type="ECO:0000259" key="7">
    <source>
        <dbReference type="Pfam" id="PF20684"/>
    </source>
</evidence>
<comment type="subcellular location">
    <subcellularLocation>
        <location evidence="1">Membrane</location>
        <topology evidence="1">Multi-pass membrane protein</topology>
    </subcellularLocation>
</comment>
<feature type="transmembrane region" description="Helical" evidence="6">
    <location>
        <begin position="143"/>
        <end position="163"/>
    </location>
</feature>
<dbReference type="PANTHER" id="PTHR33048:SF19">
    <property type="entry name" value="MEMBRANE PROTEIN PTH11-LIKE, PUTATIVE (AFU_ORTHOLOGUE AFUA_1G14080)-RELATED"/>
    <property type="match status" value="1"/>
</dbReference>
<evidence type="ECO:0000256" key="4">
    <source>
        <dbReference type="ARBA" id="ARBA00023136"/>
    </source>
</evidence>
<keyword evidence="9" id="KW-1185">Reference proteome</keyword>
<feature type="domain" description="Rhodopsin" evidence="7">
    <location>
        <begin position="1"/>
        <end position="238"/>
    </location>
</feature>
<dbReference type="EMBL" id="JAPCWZ010000005">
    <property type="protein sequence ID" value="KAK8862533.1"/>
    <property type="molecule type" value="Genomic_DNA"/>
</dbReference>
<gene>
    <name evidence="8" type="ORF">PGQ11_008768</name>
</gene>
<dbReference type="PANTHER" id="PTHR33048">
    <property type="entry name" value="PTH11-LIKE INTEGRAL MEMBRANE PROTEIN (AFU_ORTHOLOGUE AFUA_5G11245)"/>
    <property type="match status" value="1"/>
</dbReference>
<comment type="caution">
    <text evidence="8">The sequence shown here is derived from an EMBL/GenBank/DDBJ whole genome shotgun (WGS) entry which is preliminary data.</text>
</comment>
<dbReference type="InterPro" id="IPR052337">
    <property type="entry name" value="SAT4-like"/>
</dbReference>
<feature type="transmembrane region" description="Helical" evidence="6">
    <location>
        <begin position="64"/>
        <end position="82"/>
    </location>
</feature>
<evidence type="ECO:0000256" key="1">
    <source>
        <dbReference type="ARBA" id="ARBA00004141"/>
    </source>
</evidence>
<proteinExistence type="inferred from homology"/>
<dbReference type="Pfam" id="PF20684">
    <property type="entry name" value="Fung_rhodopsin"/>
    <property type="match status" value="1"/>
</dbReference>
<feature type="transmembrane region" description="Helical" evidence="6">
    <location>
        <begin position="16"/>
        <end position="35"/>
    </location>
</feature>
<accession>A0ABR2IG23</accession>
<dbReference type="InterPro" id="IPR049326">
    <property type="entry name" value="Rhodopsin_dom_fungi"/>
</dbReference>
<organism evidence="8 9">
    <name type="scientific">Apiospora arundinis</name>
    <dbReference type="NCBI Taxonomy" id="335852"/>
    <lineage>
        <taxon>Eukaryota</taxon>
        <taxon>Fungi</taxon>
        <taxon>Dikarya</taxon>
        <taxon>Ascomycota</taxon>
        <taxon>Pezizomycotina</taxon>
        <taxon>Sordariomycetes</taxon>
        <taxon>Xylariomycetidae</taxon>
        <taxon>Amphisphaeriales</taxon>
        <taxon>Apiosporaceae</taxon>
        <taxon>Apiospora</taxon>
    </lineage>
</organism>
<feature type="transmembrane region" description="Helical" evidence="6">
    <location>
        <begin position="94"/>
        <end position="123"/>
    </location>
</feature>
<keyword evidence="2 6" id="KW-0812">Transmembrane</keyword>
<sequence>MYARWKTLHTYEADDYLMIAIIILFLIFTILGQYARLTGFGVDMWTLNADTITTALKVLYIDGIFYYTVLGLCRIVMLCFLLREFPYEWFRRTAFSIMIFTGVTTIICVFLYIFQCLPVSYLWLGWKDTSTAHTCLDVSSLSYATTSLAIIQDIMIIALPLPLIRSLNAGLRKKIAISALLALGIFVFIAACLRLHYLVLSAKSTNPTWDNTDFLLWTTLEVDMSVIVVSLPAIRQFATQVLPDAYASFRRASETSDADERRLTTMTKISKQSSCHRRKLTGFFTPKEPCADDTAEGQLELGDRLHGTTHTEIGTGPDRTSQVCAQGIRVKRTMTTTTTRSGRTSRPRAWDEKSFVSLRVAEHVRQEGIIEALNYDFDFTAMPKRFEEAG</sequence>